<dbReference type="EMBL" id="JABSTU010000006">
    <property type="protein sequence ID" value="KAH8026994.1"/>
    <property type="molecule type" value="Genomic_DNA"/>
</dbReference>
<reference evidence="3" key="1">
    <citation type="journal article" date="2020" name="Cell">
        <title>Large-Scale Comparative Analyses of Tick Genomes Elucidate Their Genetic Diversity and Vector Capacities.</title>
        <authorList>
            <consortium name="Tick Genome and Microbiome Consortium (TIGMIC)"/>
            <person name="Jia N."/>
            <person name="Wang J."/>
            <person name="Shi W."/>
            <person name="Du L."/>
            <person name="Sun Y."/>
            <person name="Zhan W."/>
            <person name="Jiang J.F."/>
            <person name="Wang Q."/>
            <person name="Zhang B."/>
            <person name="Ji P."/>
            <person name="Bell-Sakyi L."/>
            <person name="Cui X.M."/>
            <person name="Yuan T.T."/>
            <person name="Jiang B.G."/>
            <person name="Yang W.F."/>
            <person name="Lam T.T."/>
            <person name="Chang Q.C."/>
            <person name="Ding S.J."/>
            <person name="Wang X.J."/>
            <person name="Zhu J.G."/>
            <person name="Ruan X.D."/>
            <person name="Zhao L."/>
            <person name="Wei J.T."/>
            <person name="Ye R.Z."/>
            <person name="Que T.C."/>
            <person name="Du C.H."/>
            <person name="Zhou Y.H."/>
            <person name="Cheng J.X."/>
            <person name="Dai P.F."/>
            <person name="Guo W.B."/>
            <person name="Han X.H."/>
            <person name="Huang E.J."/>
            <person name="Li L.F."/>
            <person name="Wei W."/>
            <person name="Gao Y.C."/>
            <person name="Liu J.Z."/>
            <person name="Shao H.Z."/>
            <person name="Wang X."/>
            <person name="Wang C.C."/>
            <person name="Yang T.C."/>
            <person name="Huo Q.B."/>
            <person name="Li W."/>
            <person name="Chen H.Y."/>
            <person name="Chen S.E."/>
            <person name="Zhou L.G."/>
            <person name="Ni X.B."/>
            <person name="Tian J.H."/>
            <person name="Sheng Y."/>
            <person name="Liu T."/>
            <person name="Pan Y.S."/>
            <person name="Xia L.Y."/>
            <person name="Li J."/>
            <person name="Zhao F."/>
            <person name="Cao W.C."/>
        </authorList>
    </citation>
    <scope>NUCLEOTIDE SEQUENCE</scope>
    <source>
        <strain evidence="3">Rmic-2018</strain>
    </source>
</reference>
<evidence type="ECO:0000256" key="1">
    <source>
        <dbReference type="SAM" id="MobiDB-lite"/>
    </source>
</evidence>
<evidence type="ECO:0000256" key="2">
    <source>
        <dbReference type="SAM" id="Phobius"/>
    </source>
</evidence>
<gene>
    <name evidence="3" type="ORF">HPB51_000842</name>
</gene>
<dbReference type="Proteomes" id="UP000821866">
    <property type="component" value="Chromosome 4"/>
</dbReference>
<proteinExistence type="predicted"/>
<name>A0A9J6DYK7_RHIMP</name>
<feature type="transmembrane region" description="Helical" evidence="2">
    <location>
        <begin position="28"/>
        <end position="48"/>
    </location>
</feature>
<reference evidence="3" key="2">
    <citation type="submission" date="2021-09" db="EMBL/GenBank/DDBJ databases">
        <authorList>
            <person name="Jia N."/>
            <person name="Wang J."/>
            <person name="Shi W."/>
            <person name="Du L."/>
            <person name="Sun Y."/>
            <person name="Zhan W."/>
            <person name="Jiang J."/>
            <person name="Wang Q."/>
            <person name="Zhang B."/>
            <person name="Ji P."/>
            <person name="Sakyi L.B."/>
            <person name="Cui X."/>
            <person name="Yuan T."/>
            <person name="Jiang B."/>
            <person name="Yang W."/>
            <person name="Lam T.T.-Y."/>
            <person name="Chang Q."/>
            <person name="Ding S."/>
            <person name="Wang X."/>
            <person name="Zhu J."/>
            <person name="Ruan X."/>
            <person name="Zhao L."/>
            <person name="Wei J."/>
            <person name="Que T."/>
            <person name="Du C."/>
            <person name="Cheng J."/>
            <person name="Dai P."/>
            <person name="Han X."/>
            <person name="Huang E."/>
            <person name="Gao Y."/>
            <person name="Liu J."/>
            <person name="Shao H."/>
            <person name="Ye R."/>
            <person name="Li L."/>
            <person name="Wei W."/>
            <person name="Wang X."/>
            <person name="Wang C."/>
            <person name="Huo Q."/>
            <person name="Li W."/>
            <person name="Guo W."/>
            <person name="Chen H."/>
            <person name="Chen S."/>
            <person name="Zhou L."/>
            <person name="Zhou L."/>
            <person name="Ni X."/>
            <person name="Tian J."/>
            <person name="Zhou Y."/>
            <person name="Sheng Y."/>
            <person name="Liu T."/>
            <person name="Pan Y."/>
            <person name="Xia L."/>
            <person name="Li J."/>
            <person name="Zhao F."/>
            <person name="Cao W."/>
        </authorList>
    </citation>
    <scope>NUCLEOTIDE SEQUENCE</scope>
    <source>
        <strain evidence="3">Rmic-2018</strain>
        <tissue evidence="3">Larvae</tissue>
    </source>
</reference>
<keyword evidence="2" id="KW-0472">Membrane</keyword>
<sequence>MVGLDGSDNRVLRGCLKGHGEDTHLSKVVVLVGLCLLLAAVIAAIVAVSNHYSRDDEDGDGEGLENDQPSLPSGDNRYVTTKMLVCTFGHLGVLRAMIPPDGTCDIIFYEEVYYNQKKKSIQPTHSARSFHVLQSLNATYTMTTFGTSMATG</sequence>
<organism evidence="3 4">
    <name type="scientific">Rhipicephalus microplus</name>
    <name type="common">Cattle tick</name>
    <name type="synonym">Boophilus microplus</name>
    <dbReference type="NCBI Taxonomy" id="6941"/>
    <lineage>
        <taxon>Eukaryota</taxon>
        <taxon>Metazoa</taxon>
        <taxon>Ecdysozoa</taxon>
        <taxon>Arthropoda</taxon>
        <taxon>Chelicerata</taxon>
        <taxon>Arachnida</taxon>
        <taxon>Acari</taxon>
        <taxon>Parasitiformes</taxon>
        <taxon>Ixodida</taxon>
        <taxon>Ixodoidea</taxon>
        <taxon>Ixodidae</taxon>
        <taxon>Rhipicephalinae</taxon>
        <taxon>Rhipicephalus</taxon>
        <taxon>Boophilus</taxon>
    </lineage>
</organism>
<comment type="caution">
    <text evidence="3">The sequence shown here is derived from an EMBL/GenBank/DDBJ whole genome shotgun (WGS) entry which is preliminary data.</text>
</comment>
<evidence type="ECO:0000313" key="3">
    <source>
        <dbReference type="EMBL" id="KAH8026994.1"/>
    </source>
</evidence>
<evidence type="ECO:0000313" key="4">
    <source>
        <dbReference type="Proteomes" id="UP000821866"/>
    </source>
</evidence>
<keyword evidence="2" id="KW-1133">Transmembrane helix</keyword>
<feature type="compositionally biased region" description="Acidic residues" evidence="1">
    <location>
        <begin position="55"/>
        <end position="65"/>
    </location>
</feature>
<feature type="region of interest" description="Disordered" evidence="1">
    <location>
        <begin position="53"/>
        <end position="75"/>
    </location>
</feature>
<keyword evidence="4" id="KW-1185">Reference proteome</keyword>
<accession>A0A9J6DYK7</accession>
<dbReference type="AlphaFoldDB" id="A0A9J6DYK7"/>
<protein>
    <submittedName>
        <fullName evidence="3">Uncharacterized protein</fullName>
    </submittedName>
</protein>
<keyword evidence="2" id="KW-0812">Transmembrane</keyword>